<sequence length="75" mass="8420">MRTLKEVKPGETVTLVKYHESGDVDLRRHLLGMGFVKGAKITVKKVATFGNPIEMSVKGYDVCLRKEEAENIEVE</sequence>
<dbReference type="PANTHER" id="PTHR42954">
    <property type="entry name" value="FE(2+) TRANSPORT PROTEIN A"/>
    <property type="match status" value="1"/>
</dbReference>
<dbReference type="SMART" id="SM00899">
    <property type="entry name" value="FeoA"/>
    <property type="match status" value="1"/>
</dbReference>
<dbReference type="OrthoDB" id="87327at2157"/>
<dbReference type="InterPro" id="IPR007167">
    <property type="entry name" value="Fe-transptr_FeoA-like"/>
</dbReference>
<protein>
    <submittedName>
        <fullName evidence="3">Ferrous iron transport protein A</fullName>
    </submittedName>
</protein>
<dbReference type="PANTHER" id="PTHR42954:SF2">
    <property type="entry name" value="FE(2+) TRANSPORT PROTEIN A"/>
    <property type="match status" value="1"/>
</dbReference>
<dbReference type="AlphaFoldDB" id="A0A315XLS4"/>
<keyword evidence="1" id="KW-0408">Iron</keyword>
<dbReference type="RefSeq" id="WP_116592510.1">
    <property type="nucleotide sequence ID" value="NZ_JBGUNC010000005.1"/>
</dbReference>
<dbReference type="Pfam" id="PF04023">
    <property type="entry name" value="FeoA"/>
    <property type="match status" value="1"/>
</dbReference>
<dbReference type="InterPro" id="IPR052713">
    <property type="entry name" value="FeoA"/>
</dbReference>
<comment type="caution">
    <text evidence="3">The sequence shown here is derived from an EMBL/GenBank/DDBJ whole genome shotgun (WGS) entry which is preliminary data.</text>
</comment>
<evidence type="ECO:0000313" key="3">
    <source>
        <dbReference type="EMBL" id="PWB85552.1"/>
    </source>
</evidence>
<evidence type="ECO:0000259" key="2">
    <source>
        <dbReference type="SMART" id="SM00899"/>
    </source>
</evidence>
<dbReference type="EMBL" id="MZGS01000026">
    <property type="protein sequence ID" value="PWB85552.1"/>
    <property type="molecule type" value="Genomic_DNA"/>
</dbReference>
<proteinExistence type="predicted"/>
<dbReference type="InterPro" id="IPR038157">
    <property type="entry name" value="FeoA_core_dom"/>
</dbReference>
<dbReference type="SUPFAM" id="SSF50037">
    <property type="entry name" value="C-terminal domain of transcriptional repressors"/>
    <property type="match status" value="1"/>
</dbReference>
<accession>A0A315XLS4</accession>
<name>A0A315XLS4_9EURY</name>
<dbReference type="InterPro" id="IPR008988">
    <property type="entry name" value="Transcriptional_repressor_C"/>
</dbReference>
<reference evidence="3 4" key="1">
    <citation type="submission" date="2017-03" db="EMBL/GenBank/DDBJ databases">
        <title>Genome sequence of Methanobrevibacter thaueri.</title>
        <authorList>
            <person name="Poehlein A."/>
            <person name="Seedorf H."/>
            <person name="Daniel R."/>
        </authorList>
    </citation>
    <scope>NUCLEOTIDE SEQUENCE [LARGE SCALE GENOMIC DNA]</scope>
    <source>
        <strain evidence="3 4">DSM 11995</strain>
    </source>
</reference>
<keyword evidence="4" id="KW-1185">Reference proteome</keyword>
<gene>
    <name evidence="3" type="ORF">MBBTH_15890</name>
</gene>
<dbReference type="GO" id="GO:0046914">
    <property type="term" value="F:transition metal ion binding"/>
    <property type="evidence" value="ECO:0007669"/>
    <property type="project" value="InterPro"/>
</dbReference>
<dbReference type="Gene3D" id="2.30.30.90">
    <property type="match status" value="1"/>
</dbReference>
<feature type="domain" description="Ferrous iron transporter FeoA-like" evidence="2">
    <location>
        <begin position="2"/>
        <end position="75"/>
    </location>
</feature>
<dbReference type="Proteomes" id="UP000251717">
    <property type="component" value="Unassembled WGS sequence"/>
</dbReference>
<evidence type="ECO:0000313" key="4">
    <source>
        <dbReference type="Proteomes" id="UP000251717"/>
    </source>
</evidence>
<evidence type="ECO:0000256" key="1">
    <source>
        <dbReference type="ARBA" id="ARBA00023004"/>
    </source>
</evidence>
<organism evidence="3 4">
    <name type="scientific">Methanobrevibacter thaueri</name>
    <dbReference type="NCBI Taxonomy" id="190975"/>
    <lineage>
        <taxon>Archaea</taxon>
        <taxon>Methanobacteriati</taxon>
        <taxon>Methanobacteriota</taxon>
        <taxon>Methanomada group</taxon>
        <taxon>Methanobacteria</taxon>
        <taxon>Methanobacteriales</taxon>
        <taxon>Methanobacteriaceae</taxon>
        <taxon>Methanobrevibacter</taxon>
    </lineage>
</organism>